<sequence>MAIAGVAKIKTAVDRKGIMRINVLQHTPNEGPGSIQDWSNKHGHQMYVYHPYQFGILPTAEETDMLVVLGGPMSPNDNLGWIKQERVLISQLLNYHKPIFGACFGAQQIAKTLGYSVKKAQAKEVGWAPVYLKSQQIPDLPPKMIALHWHEEMCEIPNQAELLFSSDLVRNQGFILGGNVLGLQFHFEPKADNVREMVVNDWKYALHQNDWKYALHQNDLKQTPTDILAQPVPAENKTVMYKLLDYIVEDK</sequence>
<dbReference type="InterPro" id="IPR017926">
    <property type="entry name" value="GATASE"/>
</dbReference>
<keyword evidence="2" id="KW-0808">Transferase</keyword>
<dbReference type="eggNOG" id="COG0518">
    <property type="taxonomic scope" value="Bacteria"/>
</dbReference>
<name>A0A0R1SE38_9LACO</name>
<evidence type="ECO:0000313" key="2">
    <source>
        <dbReference type="EMBL" id="KRL66830.1"/>
    </source>
</evidence>
<dbReference type="InterPro" id="IPR044992">
    <property type="entry name" value="ChyE-like"/>
</dbReference>
<evidence type="ECO:0000259" key="1">
    <source>
        <dbReference type="Pfam" id="PF00117"/>
    </source>
</evidence>
<dbReference type="PATRIC" id="fig|1423815.3.peg.280"/>
<feature type="domain" description="Glutamine amidotransferase" evidence="1">
    <location>
        <begin position="60"/>
        <end position="190"/>
    </location>
</feature>
<dbReference type="CDD" id="cd01741">
    <property type="entry name" value="GATase1_1"/>
    <property type="match status" value="1"/>
</dbReference>
<dbReference type="Proteomes" id="UP000051647">
    <property type="component" value="Unassembled WGS sequence"/>
</dbReference>
<accession>A0A0R1SE38</accession>
<dbReference type="AlphaFoldDB" id="A0A0R1SE38"/>
<dbReference type="STRING" id="1423815.FC27_GL000276"/>
<dbReference type="Gene3D" id="3.40.50.880">
    <property type="match status" value="1"/>
</dbReference>
<keyword evidence="2" id="KW-0315">Glutamine amidotransferase</keyword>
<dbReference type="PANTHER" id="PTHR42695:SF5">
    <property type="entry name" value="GLUTAMINE AMIDOTRANSFERASE YLR126C-RELATED"/>
    <property type="match status" value="1"/>
</dbReference>
<comment type="caution">
    <text evidence="2">The sequence shown here is derived from an EMBL/GenBank/DDBJ whole genome shotgun (WGS) entry which is preliminary data.</text>
</comment>
<reference evidence="2 3" key="1">
    <citation type="journal article" date="2015" name="Genome Announc.">
        <title>Expanding the biotechnology potential of lactobacilli through comparative genomics of 213 strains and associated genera.</title>
        <authorList>
            <person name="Sun Z."/>
            <person name="Harris H.M."/>
            <person name="McCann A."/>
            <person name="Guo C."/>
            <person name="Argimon S."/>
            <person name="Zhang W."/>
            <person name="Yang X."/>
            <person name="Jeffery I.B."/>
            <person name="Cooney J.C."/>
            <person name="Kagawa T.F."/>
            <person name="Liu W."/>
            <person name="Song Y."/>
            <person name="Salvetti E."/>
            <person name="Wrobel A."/>
            <person name="Rasinkangas P."/>
            <person name="Parkhill J."/>
            <person name="Rea M.C."/>
            <person name="O'Sullivan O."/>
            <person name="Ritari J."/>
            <person name="Douillard F.P."/>
            <person name="Paul Ross R."/>
            <person name="Yang R."/>
            <person name="Briner A.E."/>
            <person name="Felis G.E."/>
            <person name="de Vos W.M."/>
            <person name="Barrangou R."/>
            <person name="Klaenhammer T.R."/>
            <person name="Caufield P.W."/>
            <person name="Cui Y."/>
            <person name="Zhang H."/>
            <person name="O'Toole P.W."/>
        </authorList>
    </citation>
    <scope>NUCLEOTIDE SEQUENCE [LARGE SCALE GENOMIC DNA]</scope>
    <source>
        <strain evidence="2 3">DSM 14857</strain>
    </source>
</reference>
<dbReference type="PANTHER" id="PTHR42695">
    <property type="entry name" value="GLUTAMINE AMIDOTRANSFERASE YLR126C-RELATED"/>
    <property type="match status" value="1"/>
</dbReference>
<keyword evidence="3" id="KW-1185">Reference proteome</keyword>
<dbReference type="Pfam" id="PF00117">
    <property type="entry name" value="GATase"/>
    <property type="match status" value="1"/>
</dbReference>
<proteinExistence type="predicted"/>
<dbReference type="PROSITE" id="PS51273">
    <property type="entry name" value="GATASE_TYPE_1"/>
    <property type="match status" value="1"/>
</dbReference>
<dbReference type="GO" id="GO:0016740">
    <property type="term" value="F:transferase activity"/>
    <property type="evidence" value="ECO:0007669"/>
    <property type="project" value="UniProtKB-KW"/>
</dbReference>
<protein>
    <submittedName>
        <fullName evidence="2">Glutamine amidotransferase</fullName>
    </submittedName>
</protein>
<evidence type="ECO:0000313" key="3">
    <source>
        <dbReference type="Proteomes" id="UP000051647"/>
    </source>
</evidence>
<dbReference type="EMBL" id="AZFA01000010">
    <property type="protein sequence ID" value="KRL66830.1"/>
    <property type="molecule type" value="Genomic_DNA"/>
</dbReference>
<organism evidence="2 3">
    <name type="scientific">Companilactobacillus versmoldensis DSM 14857 = KCTC 3814</name>
    <dbReference type="NCBI Taxonomy" id="1423815"/>
    <lineage>
        <taxon>Bacteria</taxon>
        <taxon>Bacillati</taxon>
        <taxon>Bacillota</taxon>
        <taxon>Bacilli</taxon>
        <taxon>Lactobacillales</taxon>
        <taxon>Lactobacillaceae</taxon>
        <taxon>Companilactobacillus</taxon>
    </lineage>
</organism>
<dbReference type="SUPFAM" id="SSF52317">
    <property type="entry name" value="Class I glutamine amidotransferase-like"/>
    <property type="match status" value="1"/>
</dbReference>
<dbReference type="InterPro" id="IPR029062">
    <property type="entry name" value="Class_I_gatase-like"/>
</dbReference>
<dbReference type="GO" id="GO:0005829">
    <property type="term" value="C:cytosol"/>
    <property type="evidence" value="ECO:0007669"/>
    <property type="project" value="TreeGrafter"/>
</dbReference>
<gene>
    <name evidence="2" type="ORF">FC27_GL000276</name>
</gene>